<evidence type="ECO:0000313" key="1">
    <source>
        <dbReference type="EMBL" id="MDI2090450.1"/>
    </source>
</evidence>
<protein>
    <recommendedName>
        <fullName evidence="3">Peptidase M6-like domain-containing protein</fullName>
    </recommendedName>
</protein>
<reference evidence="1" key="1">
    <citation type="submission" date="2023-05" db="EMBL/GenBank/DDBJ databases">
        <title>Whole genome sequence of Commensalibacter sp.</title>
        <authorList>
            <person name="Charoenyingcharoen P."/>
            <person name="Yukphan P."/>
        </authorList>
    </citation>
    <scope>NUCLEOTIDE SEQUENCE</scope>
    <source>
        <strain evidence="1">TBRC 16381</strain>
    </source>
</reference>
<organism evidence="1 2">
    <name type="scientific">Commensalibacter oyaizuii</name>
    <dbReference type="NCBI Taxonomy" id="3043873"/>
    <lineage>
        <taxon>Bacteria</taxon>
        <taxon>Pseudomonadati</taxon>
        <taxon>Pseudomonadota</taxon>
        <taxon>Alphaproteobacteria</taxon>
        <taxon>Acetobacterales</taxon>
        <taxon>Acetobacteraceae</taxon>
    </lineage>
</organism>
<dbReference type="Proteomes" id="UP001431634">
    <property type="component" value="Unassembled WGS sequence"/>
</dbReference>
<name>A0ABT6Q023_9PROT</name>
<dbReference type="EMBL" id="JASBAO010000001">
    <property type="protein sequence ID" value="MDI2090450.1"/>
    <property type="molecule type" value="Genomic_DNA"/>
</dbReference>
<gene>
    <name evidence="1" type="ORF">QJV27_03485</name>
</gene>
<accession>A0ABT6Q023</accession>
<sequence length="375" mass="43033">MSSKDEQFGKFSQGKAWNTSSDNDCWKENFEGEVKFNSNIIYEKYVLGQQPGKRGKGEGNPIHYYMRIICNPSNNTSMWETGTGKGVEDRYVSIEMVFHILKEQNITNSDGLNVDDELIKSFELFREGVYKAWNNRYSLVITDHRKGKNCKNITLPILFALTATIDNTNTYDIRGSFQPNTPEYEGQIAKAQQNQESPIKLIYNWNESKWHYLIIHNKFEGYNPDGSEKRPFTDGIAMHVAKMDRNSYNPKDFPHFNAKEKLYAQQHGVIRNIPREILFAHEFGHMLGLPDEYSGDDRFNKTVQYYKPDGTLDSQQIDAPRVKPGDVEGATMMSSNVMKFPLRLGWAFGIGAQILLDKKSKKGDYSCDVILSHSK</sequence>
<dbReference type="SUPFAM" id="SSF55486">
    <property type="entry name" value="Metalloproteases ('zincins'), catalytic domain"/>
    <property type="match status" value="1"/>
</dbReference>
<proteinExistence type="predicted"/>
<evidence type="ECO:0000313" key="2">
    <source>
        <dbReference type="Proteomes" id="UP001431634"/>
    </source>
</evidence>
<dbReference type="RefSeq" id="WP_281447589.1">
    <property type="nucleotide sequence ID" value="NZ_JASBAO010000001.1"/>
</dbReference>
<evidence type="ECO:0008006" key="3">
    <source>
        <dbReference type="Google" id="ProtNLM"/>
    </source>
</evidence>
<keyword evidence="2" id="KW-1185">Reference proteome</keyword>
<comment type="caution">
    <text evidence="1">The sequence shown here is derived from an EMBL/GenBank/DDBJ whole genome shotgun (WGS) entry which is preliminary data.</text>
</comment>